<dbReference type="GeneID" id="97610963"/>
<evidence type="ECO:0000256" key="2">
    <source>
        <dbReference type="ARBA" id="ARBA00022722"/>
    </source>
</evidence>
<keyword evidence="8" id="KW-1185">Reference proteome</keyword>
<keyword evidence="5" id="KW-0694">RNA-binding</keyword>
<sequence>MFQITSLPVLSSHKVLKALNRAEFIIKRQSRSHIHLWHDKRRTLVTVLNHDELAPRTLISYENGIK</sequence>
<dbReference type="Pfam" id="PF07927">
    <property type="entry name" value="HicA_toxin"/>
    <property type="match status" value="1"/>
</dbReference>
<proteinExistence type="predicted"/>
<keyword evidence="2" id="KW-0540">Nuclease</keyword>
<accession>A0A2V2N2R4</accession>
<dbReference type="SUPFAM" id="SSF54786">
    <property type="entry name" value="YcfA/nrd intein domain"/>
    <property type="match status" value="1"/>
</dbReference>
<dbReference type="Gene3D" id="3.30.920.30">
    <property type="entry name" value="Hypothetical protein"/>
    <property type="match status" value="1"/>
</dbReference>
<keyword evidence="4" id="KW-0378">Hydrolase</keyword>
<evidence type="ECO:0008006" key="9">
    <source>
        <dbReference type="Google" id="ProtNLM"/>
    </source>
</evidence>
<reference evidence="7 8" key="1">
    <citation type="submission" date="2018-05" db="EMBL/GenBank/DDBJ databases">
        <title>Draft genome of Methanospirillum stamsii Pt1.</title>
        <authorList>
            <person name="Dueholm M.S."/>
            <person name="Nielsen P.H."/>
            <person name="Bakmann L.F."/>
            <person name="Otzen D.E."/>
        </authorList>
    </citation>
    <scope>NUCLEOTIDE SEQUENCE [LARGE SCALE GENOMIC DNA]</scope>
    <source>
        <strain evidence="7 8">Pt1</strain>
    </source>
</reference>
<protein>
    <recommendedName>
        <fullName evidence="9">Addiction module toxin, HicA family</fullName>
    </recommendedName>
</protein>
<evidence type="ECO:0000313" key="7">
    <source>
        <dbReference type="EMBL" id="PWR69483.1"/>
    </source>
</evidence>
<evidence type="ECO:0000256" key="1">
    <source>
        <dbReference type="ARBA" id="ARBA00022649"/>
    </source>
</evidence>
<dbReference type="RefSeq" id="WP_109942518.1">
    <property type="nucleotide sequence ID" value="NZ_CP176366.1"/>
</dbReference>
<organism evidence="7 8">
    <name type="scientific">Methanospirillum stamsii</name>
    <dbReference type="NCBI Taxonomy" id="1277351"/>
    <lineage>
        <taxon>Archaea</taxon>
        <taxon>Methanobacteriati</taxon>
        <taxon>Methanobacteriota</taxon>
        <taxon>Stenosarchaea group</taxon>
        <taxon>Methanomicrobia</taxon>
        <taxon>Methanomicrobiales</taxon>
        <taxon>Methanospirillaceae</taxon>
        <taxon>Methanospirillum</taxon>
    </lineage>
</organism>
<keyword evidence="6" id="KW-0346">Stress response</keyword>
<evidence type="ECO:0000256" key="6">
    <source>
        <dbReference type="ARBA" id="ARBA00023016"/>
    </source>
</evidence>
<evidence type="ECO:0000256" key="4">
    <source>
        <dbReference type="ARBA" id="ARBA00022801"/>
    </source>
</evidence>
<name>A0A2V2N2R4_9EURY</name>
<dbReference type="GO" id="GO:0003729">
    <property type="term" value="F:mRNA binding"/>
    <property type="evidence" value="ECO:0007669"/>
    <property type="project" value="InterPro"/>
</dbReference>
<dbReference type="GO" id="GO:0016787">
    <property type="term" value="F:hydrolase activity"/>
    <property type="evidence" value="ECO:0007669"/>
    <property type="project" value="UniProtKB-KW"/>
</dbReference>
<evidence type="ECO:0000256" key="5">
    <source>
        <dbReference type="ARBA" id="ARBA00022884"/>
    </source>
</evidence>
<dbReference type="EMBL" id="QGMZ01000082">
    <property type="protein sequence ID" value="PWR69483.1"/>
    <property type="molecule type" value="Genomic_DNA"/>
</dbReference>
<dbReference type="GO" id="GO:0004519">
    <property type="term" value="F:endonuclease activity"/>
    <property type="evidence" value="ECO:0007669"/>
    <property type="project" value="UniProtKB-KW"/>
</dbReference>
<keyword evidence="3" id="KW-0255">Endonuclease</keyword>
<dbReference type="InterPro" id="IPR012933">
    <property type="entry name" value="HicA_mRNA_interferase"/>
</dbReference>
<dbReference type="Proteomes" id="UP000245934">
    <property type="component" value="Unassembled WGS sequence"/>
</dbReference>
<dbReference type="InterPro" id="IPR038570">
    <property type="entry name" value="HicA_sf"/>
</dbReference>
<dbReference type="AlphaFoldDB" id="A0A2V2N2R4"/>
<gene>
    <name evidence="7" type="ORF">DLD82_18030</name>
</gene>
<keyword evidence="1" id="KW-1277">Toxin-antitoxin system</keyword>
<comment type="caution">
    <text evidence="7">The sequence shown here is derived from an EMBL/GenBank/DDBJ whole genome shotgun (WGS) entry which is preliminary data.</text>
</comment>
<evidence type="ECO:0000313" key="8">
    <source>
        <dbReference type="Proteomes" id="UP000245934"/>
    </source>
</evidence>
<evidence type="ECO:0000256" key="3">
    <source>
        <dbReference type="ARBA" id="ARBA00022759"/>
    </source>
</evidence>